<evidence type="ECO:0000256" key="1">
    <source>
        <dbReference type="SAM" id="MobiDB-lite"/>
    </source>
</evidence>
<name>A0A6N2KJV8_SALVM</name>
<reference evidence="2" key="1">
    <citation type="submission" date="2019-03" db="EMBL/GenBank/DDBJ databases">
        <authorList>
            <person name="Mank J."/>
            <person name="Almeida P."/>
        </authorList>
    </citation>
    <scope>NUCLEOTIDE SEQUENCE</scope>
    <source>
        <strain evidence="2">78183</strain>
    </source>
</reference>
<dbReference type="AlphaFoldDB" id="A0A6N2KJV8"/>
<dbReference type="EMBL" id="CAADRP010000324">
    <property type="protein sequence ID" value="VFU26603.1"/>
    <property type="molecule type" value="Genomic_DNA"/>
</dbReference>
<feature type="region of interest" description="Disordered" evidence="1">
    <location>
        <begin position="54"/>
        <end position="93"/>
    </location>
</feature>
<gene>
    <name evidence="2" type="ORF">SVIM_LOCUS72445</name>
</gene>
<feature type="compositionally biased region" description="Basic residues" evidence="1">
    <location>
        <begin position="65"/>
        <end position="76"/>
    </location>
</feature>
<protein>
    <submittedName>
        <fullName evidence="2">Uncharacterized protein</fullName>
    </submittedName>
</protein>
<feature type="compositionally biased region" description="Low complexity" evidence="1">
    <location>
        <begin position="77"/>
        <end position="93"/>
    </location>
</feature>
<sequence length="93" mass="10451">MKGSINLNLQKLLRKGDDQFNLLRILTTPHLYCFRHLIPLSIYEVSLPVRSKQVSSGLRSGSRSHFSRSKSTKTKSRSISPTSLSLSGSLVRH</sequence>
<proteinExistence type="predicted"/>
<feature type="compositionally biased region" description="Low complexity" evidence="1">
    <location>
        <begin position="55"/>
        <end position="64"/>
    </location>
</feature>
<accession>A0A6N2KJV8</accession>
<organism evidence="2">
    <name type="scientific">Salix viminalis</name>
    <name type="common">Common osier</name>
    <name type="synonym">Basket willow</name>
    <dbReference type="NCBI Taxonomy" id="40686"/>
    <lineage>
        <taxon>Eukaryota</taxon>
        <taxon>Viridiplantae</taxon>
        <taxon>Streptophyta</taxon>
        <taxon>Embryophyta</taxon>
        <taxon>Tracheophyta</taxon>
        <taxon>Spermatophyta</taxon>
        <taxon>Magnoliopsida</taxon>
        <taxon>eudicotyledons</taxon>
        <taxon>Gunneridae</taxon>
        <taxon>Pentapetalae</taxon>
        <taxon>rosids</taxon>
        <taxon>fabids</taxon>
        <taxon>Malpighiales</taxon>
        <taxon>Salicaceae</taxon>
        <taxon>Saliceae</taxon>
        <taxon>Salix</taxon>
    </lineage>
</organism>
<evidence type="ECO:0000313" key="2">
    <source>
        <dbReference type="EMBL" id="VFU26603.1"/>
    </source>
</evidence>